<feature type="region of interest" description="Disordered" evidence="2">
    <location>
        <begin position="401"/>
        <end position="428"/>
    </location>
</feature>
<feature type="domain" description="Multidrug resistance protein MdtA-like C-terminal permuted SH3" evidence="4">
    <location>
        <begin position="344"/>
        <end position="393"/>
    </location>
</feature>
<dbReference type="InterPro" id="IPR058627">
    <property type="entry name" value="MdtA-like_C"/>
</dbReference>
<dbReference type="Pfam" id="PF25967">
    <property type="entry name" value="RND-MFP_C"/>
    <property type="match status" value="1"/>
</dbReference>
<dbReference type="PANTHER" id="PTHR30469">
    <property type="entry name" value="MULTIDRUG RESISTANCE PROTEIN MDTA"/>
    <property type="match status" value="1"/>
</dbReference>
<keyword evidence="3" id="KW-0812">Transmembrane</keyword>
<dbReference type="Gene3D" id="2.40.30.170">
    <property type="match status" value="1"/>
</dbReference>
<sequence length="428" mass="46381">MPTPQQSKQPANPQGKKKLSTAAQAVAVFLIIGGALLVGRHYTASPPKVATGNVVKRVQAVTAEAVEVASGHFTIEAMGTIIAAQKIDLLSKVAGDIVRVSDEFTTGGSFHRGDMVIDLDQEDFNLTLRQLQSEVIKAQSDYQLELGNQRISRKEYEILGEQVSPEEQELMLRRPQLAIAEANLMAARAKLDQAQLNLVRTRITAPFNCVVLSKNVDVGSRISQATALAQLAGTDVFHLELTIPTGQLERVALPDRNDGVGSSIRVFIQQKNEAGKWRTGRIIGLAPGLEPKGRMAVVIGEVADPLSLLPENKDKTRLLLNSYVRAEIDGKEFSGLPQISRAYLRDNNTVWLLTGDGKLEIREVKTAGLNRDKIIVSKGLSGGELLITSDINRPIDGMALKPVRTEKTPQIQGPTPDSGVSATTQPQQ</sequence>
<organism evidence="5 6">
    <name type="scientific">Desulforhopalus singaporensis</name>
    <dbReference type="NCBI Taxonomy" id="91360"/>
    <lineage>
        <taxon>Bacteria</taxon>
        <taxon>Pseudomonadati</taxon>
        <taxon>Thermodesulfobacteriota</taxon>
        <taxon>Desulfobulbia</taxon>
        <taxon>Desulfobulbales</taxon>
        <taxon>Desulfocapsaceae</taxon>
        <taxon>Desulforhopalus</taxon>
    </lineage>
</organism>
<feature type="transmembrane region" description="Helical" evidence="3">
    <location>
        <begin position="21"/>
        <end position="39"/>
    </location>
</feature>
<evidence type="ECO:0000256" key="3">
    <source>
        <dbReference type="SAM" id="Phobius"/>
    </source>
</evidence>
<dbReference type="RefSeq" id="WP_092219190.1">
    <property type="nucleotide sequence ID" value="NZ_FNJI01000002.1"/>
</dbReference>
<keyword evidence="3" id="KW-1133">Transmembrane helix</keyword>
<dbReference type="STRING" id="91360.SAMN05660330_00371"/>
<evidence type="ECO:0000313" key="5">
    <source>
        <dbReference type="EMBL" id="SDO48605.1"/>
    </source>
</evidence>
<dbReference type="GO" id="GO:1990281">
    <property type="term" value="C:efflux pump complex"/>
    <property type="evidence" value="ECO:0007669"/>
    <property type="project" value="TreeGrafter"/>
</dbReference>
<evidence type="ECO:0000256" key="1">
    <source>
        <dbReference type="ARBA" id="ARBA00009477"/>
    </source>
</evidence>
<dbReference type="Gene3D" id="2.40.420.20">
    <property type="match status" value="1"/>
</dbReference>
<gene>
    <name evidence="5" type="ORF">SAMN05660330_00371</name>
</gene>
<protein>
    <submittedName>
        <fullName evidence="5">RND family efflux transporter, MFP subunit</fullName>
    </submittedName>
</protein>
<dbReference type="Gene3D" id="2.40.50.100">
    <property type="match status" value="1"/>
</dbReference>
<dbReference type="InterPro" id="IPR006143">
    <property type="entry name" value="RND_pump_MFP"/>
</dbReference>
<evidence type="ECO:0000256" key="2">
    <source>
        <dbReference type="SAM" id="MobiDB-lite"/>
    </source>
</evidence>
<reference evidence="5 6" key="1">
    <citation type="submission" date="2016-10" db="EMBL/GenBank/DDBJ databases">
        <authorList>
            <person name="de Groot N.N."/>
        </authorList>
    </citation>
    <scope>NUCLEOTIDE SEQUENCE [LARGE SCALE GENOMIC DNA]</scope>
    <source>
        <strain evidence="5 6">DSM 12130</strain>
    </source>
</reference>
<evidence type="ECO:0000259" key="4">
    <source>
        <dbReference type="Pfam" id="PF25967"/>
    </source>
</evidence>
<comment type="similarity">
    <text evidence="1">Belongs to the membrane fusion protein (MFP) (TC 8.A.1) family.</text>
</comment>
<dbReference type="AlphaFoldDB" id="A0A1H0JXX7"/>
<evidence type="ECO:0000313" key="6">
    <source>
        <dbReference type="Proteomes" id="UP000199073"/>
    </source>
</evidence>
<proteinExistence type="inferred from homology"/>
<accession>A0A1H0JXX7</accession>
<keyword evidence="3" id="KW-0472">Membrane</keyword>
<dbReference type="PANTHER" id="PTHR30469:SF15">
    <property type="entry name" value="HLYD FAMILY OF SECRETION PROTEINS"/>
    <property type="match status" value="1"/>
</dbReference>
<dbReference type="GO" id="GO:0015562">
    <property type="term" value="F:efflux transmembrane transporter activity"/>
    <property type="evidence" value="ECO:0007669"/>
    <property type="project" value="TreeGrafter"/>
</dbReference>
<name>A0A1H0JXX7_9BACT</name>
<keyword evidence="6" id="KW-1185">Reference proteome</keyword>
<dbReference type="OrthoDB" id="9806939at2"/>
<dbReference type="Proteomes" id="UP000199073">
    <property type="component" value="Unassembled WGS sequence"/>
</dbReference>
<dbReference type="EMBL" id="FNJI01000002">
    <property type="protein sequence ID" value="SDO48605.1"/>
    <property type="molecule type" value="Genomic_DNA"/>
</dbReference>
<feature type="compositionally biased region" description="Polar residues" evidence="2">
    <location>
        <begin position="408"/>
        <end position="428"/>
    </location>
</feature>
<dbReference type="SUPFAM" id="SSF111369">
    <property type="entry name" value="HlyD-like secretion proteins"/>
    <property type="match status" value="1"/>
</dbReference>
<dbReference type="NCBIfam" id="TIGR01730">
    <property type="entry name" value="RND_mfp"/>
    <property type="match status" value="1"/>
</dbReference>
<dbReference type="Gene3D" id="1.10.287.470">
    <property type="entry name" value="Helix hairpin bin"/>
    <property type="match status" value="1"/>
</dbReference>